<evidence type="ECO:0000313" key="4">
    <source>
        <dbReference type="Proteomes" id="UP000731465"/>
    </source>
</evidence>
<organism evidence="3 4">
    <name type="scientific">Succinivibrio faecicola</name>
    <dbReference type="NCBI Taxonomy" id="2820300"/>
    <lineage>
        <taxon>Bacteria</taxon>
        <taxon>Pseudomonadati</taxon>
        <taxon>Pseudomonadota</taxon>
        <taxon>Gammaproteobacteria</taxon>
        <taxon>Aeromonadales</taxon>
        <taxon>Succinivibrionaceae</taxon>
        <taxon>Succinivibrio</taxon>
    </lineage>
</organism>
<reference evidence="3 4" key="1">
    <citation type="submission" date="2021-03" db="EMBL/GenBank/DDBJ databases">
        <title>Succinivibrio sp. nov. isolated from feces of cow.</title>
        <authorList>
            <person name="Choi J.-Y."/>
        </authorList>
    </citation>
    <scope>NUCLEOTIDE SEQUENCE [LARGE SCALE GENOMIC DNA]</scope>
    <source>
        <strain evidence="3 4">AGMB01872</strain>
    </source>
</reference>
<dbReference type="InterPro" id="IPR050900">
    <property type="entry name" value="Transposase_IS3/IS150/IS904"/>
</dbReference>
<feature type="domain" description="HTH-like" evidence="2">
    <location>
        <begin position="38"/>
        <end position="93"/>
    </location>
</feature>
<evidence type="ECO:0000259" key="2">
    <source>
        <dbReference type="Pfam" id="PF13276"/>
    </source>
</evidence>
<gene>
    <name evidence="3" type="ORF">J5V48_09275</name>
</gene>
<keyword evidence="1" id="KW-1133">Transmembrane helix</keyword>
<dbReference type="Pfam" id="PF13276">
    <property type="entry name" value="HTH_21"/>
    <property type="match status" value="1"/>
</dbReference>
<keyword evidence="1" id="KW-0812">Transmembrane</keyword>
<feature type="transmembrane region" description="Helical" evidence="1">
    <location>
        <begin position="122"/>
        <end position="142"/>
    </location>
</feature>
<dbReference type="RefSeq" id="WP_219938307.1">
    <property type="nucleotide sequence ID" value="NZ_JAGFNY010000051.1"/>
</dbReference>
<accession>A0ABS7DIH4</accession>
<proteinExistence type="predicted"/>
<keyword evidence="4" id="KW-1185">Reference proteome</keyword>
<comment type="caution">
    <text evidence="3">The sequence shown here is derived from an EMBL/GenBank/DDBJ whole genome shotgun (WGS) entry which is preliminary data.</text>
</comment>
<dbReference type="PANTHER" id="PTHR46889">
    <property type="entry name" value="TRANSPOSASE INSF FOR INSERTION SEQUENCE IS3B-RELATED"/>
    <property type="match status" value="1"/>
</dbReference>
<sequence>MIPLRRAIALLEVSVSGYYKWILSDKEHKNGVIHSDVEVLIAVKDVIKESNNTVPGAVRVHHELDKKGFKVSHKRLVEIMRANGIYHKYHRKYVVTTDSNHNLARAENLINRQFNSFKRMKHGVAILHIFPLMKGGSIWLLLLT</sequence>
<dbReference type="EMBL" id="JAGFNY010000051">
    <property type="protein sequence ID" value="MBW7571083.1"/>
    <property type="molecule type" value="Genomic_DNA"/>
</dbReference>
<evidence type="ECO:0000313" key="3">
    <source>
        <dbReference type="EMBL" id="MBW7571083.1"/>
    </source>
</evidence>
<dbReference type="InterPro" id="IPR025948">
    <property type="entry name" value="HTH-like_dom"/>
</dbReference>
<protein>
    <submittedName>
        <fullName evidence="3">Transposase</fullName>
    </submittedName>
</protein>
<keyword evidence="1" id="KW-0472">Membrane</keyword>
<name>A0ABS7DIH4_9GAMM</name>
<dbReference type="PANTHER" id="PTHR46889:SF5">
    <property type="entry name" value="INTEGRASE PROTEIN"/>
    <property type="match status" value="1"/>
</dbReference>
<evidence type="ECO:0000256" key="1">
    <source>
        <dbReference type="SAM" id="Phobius"/>
    </source>
</evidence>
<dbReference type="Proteomes" id="UP000731465">
    <property type="component" value="Unassembled WGS sequence"/>
</dbReference>